<dbReference type="Proteomes" id="UP000007113">
    <property type="component" value="Chromosome"/>
</dbReference>
<dbReference type="EMBL" id="CP003130">
    <property type="protein sequence ID" value="AEU36059.1"/>
    <property type="molecule type" value="Genomic_DNA"/>
</dbReference>
<dbReference type="KEGG" id="gma:AciX8_1720"/>
<dbReference type="InterPro" id="IPR026950">
    <property type="entry name" value="Caps_assemb_Wzi"/>
</dbReference>
<sequence length="564" mass="62496">MLLLTLIPLLQGQAQTRVQPAAPSGGEMEASGMASTYMPIESWVYSAVDRLAAAGYIQTAFVGLRPWTRMDFARLIVEAQEQRSDAGFEEQIDPQILGLMKDLSLEFAPELRRQDGERNREARIESIDFRSTTIHGTPLTDGFHTAQTIVNDYGRAYGKGENSYSGLTARATYGPFAAYIRAEVQQSALAPQAPATADAAIAAADFTPTAALGPHTGFTGGRVIEAYVSYTLHNNQFTFGKQSLWWGPGNGGPLLMSNNAAPLTMLRYDRVRPFEIPGPGRLLGPIRFQAFVGRLTGQQFIDVDGVSVGQSGVSFRDQPYIHGEKVSFKPTPDFEFSVSRTTIFAGMGAPFTTHSFLSSLFSGSTANGQTDPGDRRVAIDAQYRLPGLRNWLTGYIDAFSDDEPFPLVYPSKSAWSPGLYLSHVPHLSHLDVRVEGFLTPRRIYFPGFYYFNVHYLSGYTNNRELMGSWIGRESDGFQLWSTWWLSSRSSLQASVRHATQSAQFLHGGNLLDLSLSADIALKRDWQLRATAQEERWWFPLLSNTPTHNLAATIQLSYRPAPRSF</sequence>
<dbReference type="Gene3D" id="2.40.160.130">
    <property type="entry name" value="Capsule assembly protein Wzi"/>
    <property type="match status" value="1"/>
</dbReference>
<accession>G8NPP7</accession>
<dbReference type="InterPro" id="IPR038636">
    <property type="entry name" value="Wzi_sf"/>
</dbReference>
<dbReference type="RefSeq" id="WP_014264938.1">
    <property type="nucleotide sequence ID" value="NC_016631.1"/>
</dbReference>
<evidence type="ECO:0000313" key="2">
    <source>
        <dbReference type="Proteomes" id="UP000007113"/>
    </source>
</evidence>
<evidence type="ECO:0008006" key="3">
    <source>
        <dbReference type="Google" id="ProtNLM"/>
    </source>
</evidence>
<dbReference type="HOGENOM" id="CLU_419066_0_0_0"/>
<proteinExistence type="predicted"/>
<name>G8NPP7_GRAMM</name>
<gene>
    <name evidence="1" type="ordered locus">AciX8_1720</name>
</gene>
<evidence type="ECO:0000313" key="1">
    <source>
        <dbReference type="EMBL" id="AEU36059.1"/>
    </source>
</evidence>
<dbReference type="eggNOG" id="COG3170">
    <property type="taxonomic scope" value="Bacteria"/>
</dbReference>
<protein>
    <recommendedName>
        <fullName evidence="3">Capsule assembly protein Wzi</fullName>
    </recommendedName>
</protein>
<dbReference type="STRING" id="682795.AciX8_1720"/>
<dbReference type="AlphaFoldDB" id="G8NPP7"/>
<reference evidence="1 2" key="1">
    <citation type="submission" date="2011-11" db="EMBL/GenBank/DDBJ databases">
        <title>Complete sequence of Granulicella mallensis MP5ACTX8.</title>
        <authorList>
            <consortium name="US DOE Joint Genome Institute"/>
            <person name="Lucas S."/>
            <person name="Copeland A."/>
            <person name="Lapidus A."/>
            <person name="Cheng J.-F."/>
            <person name="Goodwin L."/>
            <person name="Pitluck S."/>
            <person name="Peters L."/>
            <person name="Lu M."/>
            <person name="Detter J.C."/>
            <person name="Han C."/>
            <person name="Tapia R."/>
            <person name="Land M."/>
            <person name="Hauser L."/>
            <person name="Kyrpides N."/>
            <person name="Ivanova N."/>
            <person name="Mikhailova N."/>
            <person name="Pagani I."/>
            <person name="Rawat S."/>
            <person name="Mannisto M."/>
            <person name="Haggblom M."/>
            <person name="Woyke T."/>
        </authorList>
    </citation>
    <scope>NUCLEOTIDE SEQUENCE [LARGE SCALE GENOMIC DNA]</scope>
    <source>
        <strain evidence="2">ATCC BAA-1857 / DSM 23137 / MP5ACTX8</strain>
    </source>
</reference>
<organism evidence="1 2">
    <name type="scientific">Granulicella mallensis (strain ATCC BAA-1857 / DSM 23137 / MP5ACTX8)</name>
    <dbReference type="NCBI Taxonomy" id="682795"/>
    <lineage>
        <taxon>Bacteria</taxon>
        <taxon>Pseudomonadati</taxon>
        <taxon>Acidobacteriota</taxon>
        <taxon>Terriglobia</taxon>
        <taxon>Terriglobales</taxon>
        <taxon>Acidobacteriaceae</taxon>
        <taxon>Granulicella</taxon>
    </lineage>
</organism>
<dbReference type="Pfam" id="PF14052">
    <property type="entry name" value="Caps_assemb_Wzi"/>
    <property type="match status" value="1"/>
</dbReference>
<keyword evidence="2" id="KW-1185">Reference proteome</keyword>